<dbReference type="EMBL" id="JAAOLE020000001">
    <property type="protein sequence ID" value="NVI49232.1"/>
    <property type="molecule type" value="Genomic_DNA"/>
</dbReference>
<evidence type="ECO:0000313" key="2">
    <source>
        <dbReference type="EMBL" id="WXC80820.1"/>
    </source>
</evidence>
<reference evidence="2" key="3">
    <citation type="submission" date="2024-03" db="EMBL/GenBank/DDBJ databases">
        <authorList>
            <person name="Bromfield E.S.P."/>
            <person name="Cloutier S."/>
        </authorList>
    </citation>
    <scope>NUCLEOTIDE SEQUENCE</scope>
    <source>
        <strain evidence="2">5S5</strain>
    </source>
</reference>
<reference evidence="2" key="2">
    <citation type="journal article" date="2021" name="Int. J. Syst. Evol. Microbiol.">
        <title>Bradyrhizobium septentrionale sp. nov. (sv. septentrionale) and Bradyrhizobium quebecense sp. nov. (sv. septentrionale) associated with legumes native to Canada possess rearranged symbiosis genes and numerous insertion sequences.</title>
        <authorList>
            <person name="Bromfield E.S.P."/>
            <person name="Cloutier S."/>
        </authorList>
    </citation>
    <scope>NUCLEOTIDE SEQUENCE</scope>
    <source>
        <strain evidence="2">5S5</strain>
    </source>
</reference>
<evidence type="ECO:0000313" key="3">
    <source>
        <dbReference type="Proteomes" id="UP001432046"/>
    </source>
</evidence>
<proteinExistence type="predicted"/>
<protein>
    <recommendedName>
        <fullName evidence="4">Helix-turn-helix domain-containing protein</fullName>
    </recommendedName>
</protein>
<evidence type="ECO:0000313" key="1">
    <source>
        <dbReference type="EMBL" id="NVI49232.1"/>
    </source>
</evidence>
<reference evidence="1" key="1">
    <citation type="submission" date="2020-06" db="EMBL/GenBank/DDBJ databases">
        <title>Whole Genome Sequence of Bradyrhizobium sp. Strain 1S1.</title>
        <authorList>
            <person name="Bromfield E.S.P."/>
            <person name="Cloutier S."/>
        </authorList>
    </citation>
    <scope>NUCLEOTIDE SEQUENCE [LARGE SCALE GENOMIC DNA]</scope>
    <source>
        <strain evidence="1">1S1</strain>
    </source>
</reference>
<dbReference type="Proteomes" id="UP001432046">
    <property type="component" value="Chromosome"/>
</dbReference>
<name>A0A973W8L4_9BRAD</name>
<dbReference type="RefSeq" id="WP_166213770.1">
    <property type="nucleotide sequence ID" value="NZ_CP088285.1"/>
</dbReference>
<gene>
    <name evidence="1" type="ORF">HAP48_041600</name>
    <name evidence="2" type="ORF">WDK88_04015</name>
</gene>
<evidence type="ECO:0008006" key="4">
    <source>
        <dbReference type="Google" id="ProtNLM"/>
    </source>
</evidence>
<dbReference type="EMBL" id="CP147711">
    <property type="protein sequence ID" value="WXC80820.1"/>
    <property type="molecule type" value="Genomic_DNA"/>
</dbReference>
<organism evidence="1">
    <name type="scientific">Bradyrhizobium septentrionale</name>
    <dbReference type="NCBI Taxonomy" id="1404411"/>
    <lineage>
        <taxon>Bacteria</taxon>
        <taxon>Pseudomonadati</taxon>
        <taxon>Pseudomonadota</taxon>
        <taxon>Alphaproteobacteria</taxon>
        <taxon>Hyphomicrobiales</taxon>
        <taxon>Nitrobacteraceae</taxon>
        <taxon>Bradyrhizobium</taxon>
    </lineage>
</organism>
<keyword evidence="3" id="KW-1185">Reference proteome</keyword>
<sequence length="76" mass="8448">MDQLSYEEFVRAHKLGPLVDIKTACQIASVGHSRFYELAKEGAFILIPNGSRRNVTAQNLHQYYLALIAAASIEVV</sequence>
<accession>A0A973W8L4</accession>
<dbReference type="AlphaFoldDB" id="A0A973W8L4"/>